<keyword evidence="3 7" id="KW-0378">Hydrolase</keyword>
<evidence type="ECO:0000256" key="3">
    <source>
        <dbReference type="ARBA" id="ARBA00022801"/>
    </source>
</evidence>
<organism evidence="12 13">
    <name type="scientific">Henosepilachna vigintioctopunctata</name>
    <dbReference type="NCBI Taxonomy" id="420089"/>
    <lineage>
        <taxon>Eukaryota</taxon>
        <taxon>Metazoa</taxon>
        <taxon>Ecdysozoa</taxon>
        <taxon>Arthropoda</taxon>
        <taxon>Hexapoda</taxon>
        <taxon>Insecta</taxon>
        <taxon>Pterygota</taxon>
        <taxon>Neoptera</taxon>
        <taxon>Endopterygota</taxon>
        <taxon>Coleoptera</taxon>
        <taxon>Polyphaga</taxon>
        <taxon>Cucujiformia</taxon>
        <taxon>Coccinelloidea</taxon>
        <taxon>Coccinellidae</taxon>
        <taxon>Epilachninae</taxon>
        <taxon>Epilachnini</taxon>
        <taxon>Henosepilachna</taxon>
    </lineage>
</organism>
<proteinExistence type="inferred from homology"/>
<evidence type="ECO:0000256" key="9">
    <source>
        <dbReference type="SAM" id="SignalP"/>
    </source>
</evidence>
<keyword evidence="4 7" id="KW-0442">Lipid degradation</keyword>
<comment type="similarity">
    <text evidence="1 7">Belongs to the AB hydrolase superfamily. Lipase family.</text>
</comment>
<dbReference type="FunFam" id="3.40.50.1820:FF:000057">
    <property type="entry name" value="Lipase"/>
    <property type="match status" value="1"/>
</dbReference>
<gene>
    <name evidence="12" type="ORF">WA026_003813</name>
</gene>
<dbReference type="Proteomes" id="UP001431783">
    <property type="component" value="Unassembled WGS sequence"/>
</dbReference>
<evidence type="ECO:0000256" key="5">
    <source>
        <dbReference type="ARBA" id="ARBA00023098"/>
    </source>
</evidence>
<evidence type="ECO:0000256" key="2">
    <source>
        <dbReference type="ARBA" id="ARBA00022729"/>
    </source>
</evidence>
<evidence type="ECO:0000259" key="10">
    <source>
        <dbReference type="Pfam" id="PF00561"/>
    </source>
</evidence>
<evidence type="ECO:0000256" key="6">
    <source>
        <dbReference type="ARBA" id="ARBA00023180"/>
    </source>
</evidence>
<feature type="active site" description="Charge relay system" evidence="8">
    <location>
        <position position="386"/>
    </location>
</feature>
<feature type="signal peptide" evidence="9">
    <location>
        <begin position="1"/>
        <end position="20"/>
    </location>
</feature>
<keyword evidence="5" id="KW-0443">Lipid metabolism</keyword>
<dbReference type="Gene3D" id="3.40.50.1820">
    <property type="entry name" value="alpha/beta hydrolase"/>
    <property type="match status" value="1"/>
</dbReference>
<evidence type="ECO:0000256" key="1">
    <source>
        <dbReference type="ARBA" id="ARBA00010701"/>
    </source>
</evidence>
<evidence type="ECO:0000313" key="12">
    <source>
        <dbReference type="EMBL" id="KAK9878995.1"/>
    </source>
</evidence>
<reference evidence="12 13" key="1">
    <citation type="submission" date="2023-03" db="EMBL/GenBank/DDBJ databases">
        <title>Genome insight into feeding habits of ladybird beetles.</title>
        <authorList>
            <person name="Li H.-S."/>
            <person name="Huang Y.-H."/>
            <person name="Pang H."/>
        </authorList>
    </citation>
    <scope>NUCLEOTIDE SEQUENCE [LARGE SCALE GENOMIC DNA]</scope>
    <source>
        <strain evidence="12">SYSU_2023b</strain>
        <tissue evidence="12">Whole body</tissue>
    </source>
</reference>
<feature type="active site" description="Charge relay system" evidence="8">
    <location>
        <position position="354"/>
    </location>
</feature>
<dbReference type="Pfam" id="PF04083">
    <property type="entry name" value="Abhydro_lipase"/>
    <property type="match status" value="1"/>
</dbReference>
<dbReference type="InterPro" id="IPR006693">
    <property type="entry name" value="AB_hydrolase_lipase"/>
</dbReference>
<dbReference type="GO" id="GO:0016788">
    <property type="term" value="F:hydrolase activity, acting on ester bonds"/>
    <property type="evidence" value="ECO:0007669"/>
    <property type="project" value="InterPro"/>
</dbReference>
<dbReference type="AlphaFoldDB" id="A0AAW1U8W1"/>
<accession>A0AAW1U8W1</accession>
<comment type="caution">
    <text evidence="12">The sequence shown here is derived from an EMBL/GenBank/DDBJ whole genome shotgun (WGS) entry which is preliminary data.</text>
</comment>
<feature type="active site" description="Nucleophile" evidence="8">
    <location>
        <position position="185"/>
    </location>
</feature>
<evidence type="ECO:0000256" key="4">
    <source>
        <dbReference type="ARBA" id="ARBA00022963"/>
    </source>
</evidence>
<dbReference type="PANTHER" id="PTHR11005">
    <property type="entry name" value="LYSOSOMAL ACID LIPASE-RELATED"/>
    <property type="match status" value="1"/>
</dbReference>
<feature type="domain" description="Partial AB-hydrolase lipase" evidence="11">
    <location>
        <begin position="62"/>
        <end position="110"/>
    </location>
</feature>
<dbReference type="GO" id="GO:0016042">
    <property type="term" value="P:lipid catabolic process"/>
    <property type="evidence" value="ECO:0007669"/>
    <property type="project" value="UniProtKB-KW"/>
</dbReference>
<evidence type="ECO:0000256" key="8">
    <source>
        <dbReference type="PIRSR" id="PIRSR000862-1"/>
    </source>
</evidence>
<dbReference type="SUPFAM" id="SSF53474">
    <property type="entry name" value="alpha/beta-Hydrolases"/>
    <property type="match status" value="1"/>
</dbReference>
<feature type="chain" id="PRO_5043609742" description="Lipase" evidence="9">
    <location>
        <begin position="21"/>
        <end position="411"/>
    </location>
</feature>
<keyword evidence="13" id="KW-1185">Reference proteome</keyword>
<name>A0AAW1U8W1_9CUCU</name>
<dbReference type="InterPro" id="IPR000073">
    <property type="entry name" value="AB_hydrolase_1"/>
</dbReference>
<dbReference type="InterPro" id="IPR029058">
    <property type="entry name" value="AB_hydrolase_fold"/>
</dbReference>
<keyword evidence="2 9" id="KW-0732">Signal</keyword>
<evidence type="ECO:0000313" key="13">
    <source>
        <dbReference type="Proteomes" id="UP001431783"/>
    </source>
</evidence>
<keyword evidence="6" id="KW-0325">Glycoprotein</keyword>
<feature type="domain" description="AB hydrolase-1" evidence="10">
    <location>
        <begin position="121"/>
        <end position="218"/>
    </location>
</feature>
<dbReference type="InterPro" id="IPR025483">
    <property type="entry name" value="Lipase_euk"/>
</dbReference>
<evidence type="ECO:0000259" key="11">
    <source>
        <dbReference type="Pfam" id="PF04083"/>
    </source>
</evidence>
<evidence type="ECO:0000256" key="7">
    <source>
        <dbReference type="PIRNR" id="PIRNR000862"/>
    </source>
</evidence>
<dbReference type="PIRSF" id="PIRSF000862">
    <property type="entry name" value="Steryl_ester_lip"/>
    <property type="match status" value="1"/>
</dbReference>
<dbReference type="EMBL" id="JARQZJ010000061">
    <property type="protein sequence ID" value="KAK9878995.1"/>
    <property type="molecule type" value="Genomic_DNA"/>
</dbReference>
<dbReference type="Pfam" id="PF00561">
    <property type="entry name" value="Abhydrolase_1"/>
    <property type="match status" value="1"/>
</dbReference>
<sequence>MSVKSKVLLLAFVLFIECESVEIQKRNVCRTWSGYWDINKDKNPDCFFNEDMYLDVPELLKKYFGYYETHEIETQDGYFITTYRIPKEKPKGYILFRHPATTDSVAWIIQGFESPALYFWKNGFEVWMTNTRGTDFSTKHKNLTAHDYNFWNFSFHEIALYDLGAALEYIYQRNNNNKIIVVGHSMGSTECLIYASMLPLKSKKYVHVFVLMTASTTFQFSRVNFLGNFIPFLQKLTTDDTVGVVLNKGSLMSRIVRSVCPLVPDLCIALYSFFGAGWSTEEPNPVETSIIFNQIPRALSVKCVLHYGQLISSGKFQMFDYGTANNEVYGSSYPPEYPVENIVTPIYLIVGSRDDLAPKEDTEAFYNKLPNIAKIYGKLNIEGMNHIDPIVGTNRKEKVYDKILNILNKLS</sequence>
<protein>
    <recommendedName>
        <fullName evidence="7">Lipase</fullName>
    </recommendedName>
</protein>